<dbReference type="Gene3D" id="3.30.720.220">
    <property type="match status" value="1"/>
</dbReference>
<evidence type="ECO:0000256" key="14">
    <source>
        <dbReference type="ARBA" id="ARBA00023306"/>
    </source>
</evidence>
<evidence type="ECO:0000256" key="16">
    <source>
        <dbReference type="ARBA" id="ARBA00068227"/>
    </source>
</evidence>
<evidence type="ECO:0000313" key="18">
    <source>
        <dbReference type="EMBL" id="GMR32664.1"/>
    </source>
</evidence>
<reference evidence="19" key="1">
    <citation type="submission" date="2022-10" db="EMBL/GenBank/DDBJ databases">
        <title>Genome assembly of Pristionchus species.</title>
        <authorList>
            <person name="Yoshida K."/>
            <person name="Sommer R.J."/>
        </authorList>
    </citation>
    <scope>NUCLEOTIDE SEQUENCE [LARGE SCALE GENOMIC DNA]</scope>
    <source>
        <strain evidence="19">RS5460</strain>
    </source>
</reference>
<comment type="similarity">
    <text evidence="15">Belongs to the JTB family.</text>
</comment>
<accession>A0AAN4Z3I1</accession>
<evidence type="ECO:0000313" key="19">
    <source>
        <dbReference type="Proteomes" id="UP001328107"/>
    </source>
</evidence>
<keyword evidence="13" id="KW-0206">Cytoskeleton</keyword>
<evidence type="ECO:0000256" key="9">
    <source>
        <dbReference type="ARBA" id="ARBA00022776"/>
    </source>
</evidence>
<dbReference type="AlphaFoldDB" id="A0AAN4Z3I1"/>
<keyword evidence="10 17" id="KW-1133">Transmembrane helix</keyword>
<feature type="transmembrane region" description="Helical" evidence="17">
    <location>
        <begin position="150"/>
        <end position="169"/>
    </location>
</feature>
<comment type="subcellular location">
    <subcellularLocation>
        <location evidence="3">Cytoplasm</location>
        <location evidence="3">Cytoskeleton</location>
        <location evidence="3">Microtubule organizing center</location>
        <location evidence="3">Centrosome</location>
    </subcellularLocation>
    <subcellularLocation>
        <location evidence="2">Cytoplasm</location>
        <location evidence="2">Cytoskeleton</location>
        <location evidence="2">Spindle</location>
    </subcellularLocation>
    <subcellularLocation>
        <location evidence="4">Membrane</location>
        <topology evidence="4">Single-pass type I membrane protein</topology>
    </subcellularLocation>
    <subcellularLocation>
        <location evidence="1">Mitochondrion</location>
    </subcellularLocation>
</comment>
<keyword evidence="5" id="KW-0963">Cytoplasm</keyword>
<evidence type="ECO:0000256" key="6">
    <source>
        <dbReference type="ARBA" id="ARBA00022618"/>
    </source>
</evidence>
<keyword evidence="19" id="KW-1185">Reference proteome</keyword>
<evidence type="ECO:0000256" key="2">
    <source>
        <dbReference type="ARBA" id="ARBA00004186"/>
    </source>
</evidence>
<dbReference type="Proteomes" id="UP001328107">
    <property type="component" value="Unassembled WGS sequence"/>
</dbReference>
<evidence type="ECO:0000256" key="7">
    <source>
        <dbReference type="ARBA" id="ARBA00022692"/>
    </source>
</evidence>
<keyword evidence="8" id="KW-0732">Signal</keyword>
<evidence type="ECO:0000256" key="11">
    <source>
        <dbReference type="ARBA" id="ARBA00023128"/>
    </source>
</evidence>
<dbReference type="EMBL" id="BTRK01000001">
    <property type="protein sequence ID" value="GMR32664.1"/>
    <property type="molecule type" value="Genomic_DNA"/>
</dbReference>
<evidence type="ECO:0000256" key="4">
    <source>
        <dbReference type="ARBA" id="ARBA00004479"/>
    </source>
</evidence>
<feature type="non-terminal residue" evidence="18">
    <location>
        <position position="1"/>
    </location>
</feature>
<dbReference type="GO" id="GO:0005819">
    <property type="term" value="C:spindle"/>
    <property type="evidence" value="ECO:0007669"/>
    <property type="project" value="UniProtKB-SubCell"/>
</dbReference>
<evidence type="ECO:0000256" key="1">
    <source>
        <dbReference type="ARBA" id="ARBA00004173"/>
    </source>
</evidence>
<name>A0AAN4Z3I1_9BILA</name>
<dbReference type="GO" id="GO:0005739">
    <property type="term" value="C:mitochondrion"/>
    <property type="evidence" value="ECO:0007669"/>
    <property type="project" value="UniProtKB-SubCell"/>
</dbReference>
<proteinExistence type="inferred from homology"/>
<evidence type="ECO:0000256" key="13">
    <source>
        <dbReference type="ARBA" id="ARBA00023212"/>
    </source>
</evidence>
<keyword evidence="11" id="KW-0496">Mitochondrion</keyword>
<evidence type="ECO:0000256" key="10">
    <source>
        <dbReference type="ARBA" id="ARBA00022989"/>
    </source>
</evidence>
<keyword evidence="9" id="KW-0498">Mitosis</keyword>
<dbReference type="GO" id="GO:0005813">
    <property type="term" value="C:centrosome"/>
    <property type="evidence" value="ECO:0007669"/>
    <property type="project" value="UniProtKB-SubCell"/>
</dbReference>
<evidence type="ECO:0000256" key="15">
    <source>
        <dbReference type="ARBA" id="ARBA00060886"/>
    </source>
</evidence>
<dbReference type="GO" id="GO:0016020">
    <property type="term" value="C:membrane"/>
    <property type="evidence" value="ECO:0007669"/>
    <property type="project" value="UniProtKB-SubCell"/>
</dbReference>
<dbReference type="GO" id="GO:0030496">
    <property type="term" value="C:midbody"/>
    <property type="evidence" value="ECO:0007669"/>
    <property type="project" value="TreeGrafter"/>
</dbReference>
<evidence type="ECO:0000256" key="3">
    <source>
        <dbReference type="ARBA" id="ARBA00004300"/>
    </source>
</evidence>
<keyword evidence="6" id="KW-0132">Cell division</keyword>
<keyword evidence="7 17" id="KW-0812">Transmembrane</keyword>
<protein>
    <recommendedName>
        <fullName evidence="16">Protein JTB</fullName>
    </recommendedName>
</protein>
<sequence length="186" mass="20879">VTLVPSGLFFARAQSLMTSRMPALPAKVREVIDSCTSKRMITSILALMVFCVLILMLEEIAEENETKGDFDVKKVAVSMKSKEDAKVDETCYEKETFTVLQSCVKCTDFEKKAIKSNHCISTGFYDRLRCTSSGSLSFRPCYPSPSHRSLVFFFFASLAVSILSGVAAFQRRSHLERFAYSRVAQH</sequence>
<dbReference type="PANTHER" id="PTHR13041:SF3">
    <property type="entry name" value="PROTEIN JTB"/>
    <property type="match status" value="1"/>
</dbReference>
<gene>
    <name evidence="18" type="ORF">PMAYCL1PPCAC_02859</name>
</gene>
<dbReference type="FunFam" id="3.30.720.220:FF:000001">
    <property type="entry name" value="Jumping translocation breakpoint"/>
    <property type="match status" value="1"/>
</dbReference>
<dbReference type="PANTHER" id="PTHR13041">
    <property type="entry name" value="JTB PROTEIN-RELATED"/>
    <property type="match status" value="1"/>
</dbReference>
<evidence type="ECO:0000256" key="5">
    <source>
        <dbReference type="ARBA" id="ARBA00022490"/>
    </source>
</evidence>
<evidence type="ECO:0000256" key="8">
    <source>
        <dbReference type="ARBA" id="ARBA00022729"/>
    </source>
</evidence>
<feature type="transmembrane region" description="Helical" evidence="17">
    <location>
        <begin position="40"/>
        <end position="57"/>
    </location>
</feature>
<dbReference type="Pfam" id="PF05439">
    <property type="entry name" value="JTB"/>
    <property type="match status" value="1"/>
</dbReference>
<organism evidence="18 19">
    <name type="scientific">Pristionchus mayeri</name>
    <dbReference type="NCBI Taxonomy" id="1317129"/>
    <lineage>
        <taxon>Eukaryota</taxon>
        <taxon>Metazoa</taxon>
        <taxon>Ecdysozoa</taxon>
        <taxon>Nematoda</taxon>
        <taxon>Chromadorea</taxon>
        <taxon>Rhabditida</taxon>
        <taxon>Rhabditina</taxon>
        <taxon>Diplogasteromorpha</taxon>
        <taxon>Diplogasteroidea</taxon>
        <taxon>Neodiplogasteridae</taxon>
        <taxon>Pristionchus</taxon>
    </lineage>
</organism>
<dbReference type="GO" id="GO:0000281">
    <property type="term" value="P:mitotic cytokinesis"/>
    <property type="evidence" value="ECO:0007669"/>
    <property type="project" value="TreeGrafter"/>
</dbReference>
<keyword evidence="12 17" id="KW-0472">Membrane</keyword>
<dbReference type="InterPro" id="IPR008657">
    <property type="entry name" value="JTB"/>
</dbReference>
<keyword evidence="14" id="KW-0131">Cell cycle</keyword>
<comment type="caution">
    <text evidence="18">The sequence shown here is derived from an EMBL/GenBank/DDBJ whole genome shotgun (WGS) entry which is preliminary data.</text>
</comment>
<evidence type="ECO:0000256" key="17">
    <source>
        <dbReference type="SAM" id="Phobius"/>
    </source>
</evidence>
<evidence type="ECO:0000256" key="12">
    <source>
        <dbReference type="ARBA" id="ARBA00023136"/>
    </source>
</evidence>